<dbReference type="EC" id="3.1.-.-" evidence="4"/>
<dbReference type="GO" id="GO:0006402">
    <property type="term" value="P:mRNA catabolic process"/>
    <property type="evidence" value="ECO:0007669"/>
    <property type="project" value="TreeGrafter"/>
</dbReference>
<keyword evidence="5" id="KW-1185">Reference proteome</keyword>
<evidence type="ECO:0000256" key="2">
    <source>
        <dbReference type="ARBA" id="ARBA00061366"/>
    </source>
</evidence>
<evidence type="ECO:0000313" key="4">
    <source>
        <dbReference type="EMBL" id="MBB5056701.1"/>
    </source>
</evidence>
<evidence type="ECO:0000313" key="5">
    <source>
        <dbReference type="Proteomes" id="UP000540989"/>
    </source>
</evidence>
<dbReference type="InterPro" id="IPR035093">
    <property type="entry name" value="RelE/ParE_toxin_dom_sf"/>
</dbReference>
<comment type="caution">
    <text evidence="4">The sequence shown here is derived from an EMBL/GenBank/DDBJ whole genome shotgun (WGS) entry which is preliminary data.</text>
</comment>
<proteinExistence type="inferred from homology"/>
<dbReference type="PIRSF" id="PIRSF006156">
    <property type="entry name" value="YafQ"/>
    <property type="match status" value="1"/>
</dbReference>
<dbReference type="PANTHER" id="PTHR40588">
    <property type="entry name" value="MRNA INTERFERASE TOXIN YAFQ"/>
    <property type="match status" value="1"/>
</dbReference>
<sequence>MRTPEYSSQFKRDVKRAQRRGKDVGKLKELLSLLIEDNPLPARYKDHPLRNNWVGYRDAHIEPDWLLIYAYVNEATIRFERTGTHSDLFD</sequence>
<protein>
    <submittedName>
        <fullName evidence="4">mRNA interferase YafQ</fullName>
        <ecNumber evidence="4">3.1.-.-</ecNumber>
    </submittedName>
</protein>
<dbReference type="EMBL" id="JACHIP010000002">
    <property type="protein sequence ID" value="MBB5056701.1"/>
    <property type="molecule type" value="Genomic_DNA"/>
</dbReference>
<reference evidence="4 5" key="1">
    <citation type="submission" date="2020-08" db="EMBL/GenBank/DDBJ databases">
        <title>Genomic Encyclopedia of Type Strains, Phase IV (KMG-V): Genome sequencing to study the core and pangenomes of soil and plant-associated prokaryotes.</title>
        <authorList>
            <person name="Whitman W."/>
        </authorList>
    </citation>
    <scope>NUCLEOTIDE SEQUENCE [LARGE SCALE GENOMIC DNA]</scope>
    <source>
        <strain evidence="4 5">M8UP14</strain>
    </source>
</reference>
<dbReference type="InterPro" id="IPR004386">
    <property type="entry name" value="Toxin_YafQ-like"/>
</dbReference>
<keyword evidence="1" id="KW-1277">Toxin-antitoxin system</keyword>
<dbReference type="Pfam" id="PF15738">
    <property type="entry name" value="YafQ_toxin"/>
    <property type="match status" value="1"/>
</dbReference>
<comment type="similarity">
    <text evidence="2">Belongs to the RelE toxin family. YafQ subfamily.</text>
</comment>
<dbReference type="Gene3D" id="3.30.2310.20">
    <property type="entry name" value="RelE-like"/>
    <property type="match status" value="1"/>
</dbReference>
<dbReference type="GO" id="GO:0016787">
    <property type="term" value="F:hydrolase activity"/>
    <property type="evidence" value="ECO:0007669"/>
    <property type="project" value="UniProtKB-KW"/>
</dbReference>
<keyword evidence="4" id="KW-0378">Hydrolase</keyword>
<dbReference type="PANTHER" id="PTHR40588:SF1">
    <property type="entry name" value="MRNA INTERFERASE TOXIN YAFQ"/>
    <property type="match status" value="1"/>
</dbReference>
<dbReference type="FunFam" id="3.30.2310.20:FF:000003">
    <property type="entry name" value="Type II toxin-antitoxin system YafQ family toxin"/>
    <property type="match status" value="1"/>
</dbReference>
<gene>
    <name evidence="4" type="ORF">HDF16_001386</name>
</gene>
<dbReference type="AlphaFoldDB" id="A0A7W8E2T0"/>
<name>A0A7W8E2T0_9BACT</name>
<dbReference type="Proteomes" id="UP000540989">
    <property type="component" value="Unassembled WGS sequence"/>
</dbReference>
<accession>A0A7W8E2T0</accession>
<dbReference type="InterPro" id="IPR007712">
    <property type="entry name" value="RelE/ParE_toxin"/>
</dbReference>
<evidence type="ECO:0000256" key="3">
    <source>
        <dbReference type="PIRSR" id="PIRSR006156-1"/>
    </source>
</evidence>
<dbReference type="GO" id="GO:0004521">
    <property type="term" value="F:RNA endonuclease activity"/>
    <property type="evidence" value="ECO:0007669"/>
    <property type="project" value="TreeGrafter"/>
</dbReference>
<dbReference type="SUPFAM" id="SSF143011">
    <property type="entry name" value="RelE-like"/>
    <property type="match status" value="1"/>
</dbReference>
<feature type="active site" description="Proton donor" evidence="3">
    <location>
        <position position="85"/>
    </location>
</feature>
<dbReference type="NCBIfam" id="TIGR02385">
    <property type="entry name" value="RelE_StbE"/>
    <property type="match status" value="1"/>
</dbReference>
<organism evidence="4 5">
    <name type="scientific">Granulicella aggregans</name>
    <dbReference type="NCBI Taxonomy" id="474949"/>
    <lineage>
        <taxon>Bacteria</taxon>
        <taxon>Pseudomonadati</taxon>
        <taxon>Acidobacteriota</taxon>
        <taxon>Terriglobia</taxon>
        <taxon>Terriglobales</taxon>
        <taxon>Acidobacteriaceae</taxon>
        <taxon>Granulicella</taxon>
    </lineage>
</organism>
<evidence type="ECO:0000256" key="1">
    <source>
        <dbReference type="ARBA" id="ARBA00022649"/>
    </source>
</evidence>
<dbReference type="GO" id="GO:0006415">
    <property type="term" value="P:translational termination"/>
    <property type="evidence" value="ECO:0007669"/>
    <property type="project" value="TreeGrafter"/>
</dbReference>
<dbReference type="RefSeq" id="WP_184214812.1">
    <property type="nucleotide sequence ID" value="NZ_JACHIP010000002.1"/>
</dbReference>
<dbReference type="NCBIfam" id="TIGR00053">
    <property type="entry name" value="YafQ family addiction module toxin"/>
    <property type="match status" value="1"/>
</dbReference>